<evidence type="ECO:0000313" key="2">
    <source>
        <dbReference type="EMBL" id="KAF9488862.1"/>
    </source>
</evidence>
<feature type="compositionally biased region" description="Low complexity" evidence="1">
    <location>
        <begin position="7"/>
        <end position="16"/>
    </location>
</feature>
<organism evidence="2 3">
    <name type="scientific">Pleurotus eryngii</name>
    <name type="common">Boletus of the steppes</name>
    <dbReference type="NCBI Taxonomy" id="5323"/>
    <lineage>
        <taxon>Eukaryota</taxon>
        <taxon>Fungi</taxon>
        <taxon>Dikarya</taxon>
        <taxon>Basidiomycota</taxon>
        <taxon>Agaricomycotina</taxon>
        <taxon>Agaricomycetes</taxon>
        <taxon>Agaricomycetidae</taxon>
        <taxon>Agaricales</taxon>
        <taxon>Pleurotineae</taxon>
        <taxon>Pleurotaceae</taxon>
        <taxon>Pleurotus</taxon>
    </lineage>
</organism>
<feature type="compositionally biased region" description="Polar residues" evidence="1">
    <location>
        <begin position="370"/>
        <end position="390"/>
    </location>
</feature>
<evidence type="ECO:0000313" key="3">
    <source>
        <dbReference type="Proteomes" id="UP000807025"/>
    </source>
</evidence>
<proteinExistence type="predicted"/>
<comment type="caution">
    <text evidence="2">The sequence shown here is derived from an EMBL/GenBank/DDBJ whole genome shotgun (WGS) entry which is preliminary data.</text>
</comment>
<feature type="compositionally biased region" description="Acidic residues" evidence="1">
    <location>
        <begin position="63"/>
        <end position="84"/>
    </location>
</feature>
<feature type="region of interest" description="Disordered" evidence="1">
    <location>
        <begin position="63"/>
        <end position="108"/>
    </location>
</feature>
<feature type="region of interest" description="Disordered" evidence="1">
    <location>
        <begin position="362"/>
        <end position="398"/>
    </location>
</feature>
<dbReference type="OrthoDB" id="10375998at2759"/>
<dbReference type="Proteomes" id="UP000807025">
    <property type="component" value="Unassembled WGS sequence"/>
</dbReference>
<dbReference type="AlphaFoldDB" id="A0A9P5ZIF1"/>
<reference evidence="2" key="1">
    <citation type="submission" date="2020-11" db="EMBL/GenBank/DDBJ databases">
        <authorList>
            <consortium name="DOE Joint Genome Institute"/>
            <person name="Ahrendt S."/>
            <person name="Riley R."/>
            <person name="Andreopoulos W."/>
            <person name="Labutti K."/>
            <person name="Pangilinan J."/>
            <person name="Ruiz-Duenas F.J."/>
            <person name="Barrasa J.M."/>
            <person name="Sanchez-Garcia M."/>
            <person name="Camarero S."/>
            <person name="Miyauchi S."/>
            <person name="Serrano A."/>
            <person name="Linde D."/>
            <person name="Babiker R."/>
            <person name="Drula E."/>
            <person name="Ayuso-Fernandez I."/>
            <person name="Pacheco R."/>
            <person name="Padilla G."/>
            <person name="Ferreira P."/>
            <person name="Barriuso J."/>
            <person name="Kellner H."/>
            <person name="Castanera R."/>
            <person name="Alfaro M."/>
            <person name="Ramirez L."/>
            <person name="Pisabarro A.G."/>
            <person name="Kuo A."/>
            <person name="Tritt A."/>
            <person name="Lipzen A."/>
            <person name="He G."/>
            <person name="Yan M."/>
            <person name="Ng V."/>
            <person name="Cullen D."/>
            <person name="Martin F."/>
            <person name="Rosso M.-N."/>
            <person name="Henrissat B."/>
            <person name="Hibbett D."/>
            <person name="Martinez A.T."/>
            <person name="Grigoriev I.V."/>
        </authorList>
    </citation>
    <scope>NUCLEOTIDE SEQUENCE</scope>
    <source>
        <strain evidence="2">ATCC 90797</strain>
    </source>
</reference>
<keyword evidence="3" id="KW-1185">Reference proteome</keyword>
<accession>A0A9P5ZIF1</accession>
<gene>
    <name evidence="2" type="ORF">BDN71DRAFT_1593788</name>
</gene>
<protein>
    <submittedName>
        <fullName evidence="2">Uncharacterized protein</fullName>
    </submittedName>
</protein>
<name>A0A9P5ZIF1_PLEER</name>
<evidence type="ECO:0000256" key="1">
    <source>
        <dbReference type="SAM" id="MobiDB-lite"/>
    </source>
</evidence>
<dbReference type="EMBL" id="MU154693">
    <property type="protein sequence ID" value="KAF9488862.1"/>
    <property type="molecule type" value="Genomic_DNA"/>
</dbReference>
<feature type="region of interest" description="Disordered" evidence="1">
    <location>
        <begin position="1"/>
        <end position="46"/>
    </location>
</feature>
<sequence length="544" mass="58601">MARLDSADSVAASAPVDIPPPKCTPPSSQVRAASNEDVDELWPDTPKPARAAKSLVLELLDLEAEEGTDGDDEMDVGGQEDTEEAGGLSGWLNDSPPPKPVGVKGKGKALSSTPAAPIFASVNGPAANALGDNTPVAASAHDNVVIFYVDSDIDEVVEEASEPTDKATDRQAEGQHEELLNELVFTSILPILSSLVDYLRLSGFLRNIHYGELVPKYTANNEEEAKMPFVTTVFWMMKSEYSVVSIFDAIHFRGIGIYANPFTSDLKAFEMKDKKVVLKDGVNRGYPVVFVMPIVVHECNLLSLTLVNENFGTETHCRLTGWVFAELWELFSSFVTSLLNKDTAYAYITSRYLQFASRQTTNSKGGGLSVPSTPGRSAQDSLAFGDSSQRTPRRVGARSAHDIKYLHVYGPHDTMEESQWGDIANLPQLGTPPVSAGKPPKDVKLVEMASSTSKQFSVALVAFTIGTFGTSPQVSFNLMFSILIGNWSKRPEETAFNVSLDRMAVLRAQAAAAACQLATDHVHGSAAHVGTNAATAGTSRTARR</sequence>